<dbReference type="Proteomes" id="UP000774935">
    <property type="component" value="Unassembled WGS sequence"/>
</dbReference>
<proteinExistence type="predicted"/>
<evidence type="ECO:0000259" key="1">
    <source>
        <dbReference type="Pfam" id="PF00534"/>
    </source>
</evidence>
<evidence type="ECO:0000259" key="2">
    <source>
        <dbReference type="Pfam" id="PF13439"/>
    </source>
</evidence>
<organism evidence="3 4">
    <name type="scientific">Pontibacter populi</name>
    <dbReference type="NCBI Taxonomy" id="890055"/>
    <lineage>
        <taxon>Bacteria</taxon>
        <taxon>Pseudomonadati</taxon>
        <taxon>Bacteroidota</taxon>
        <taxon>Cytophagia</taxon>
        <taxon>Cytophagales</taxon>
        <taxon>Hymenobacteraceae</taxon>
        <taxon>Pontibacter</taxon>
    </lineage>
</organism>
<name>A0ABS6XE84_9BACT</name>
<dbReference type="Gene3D" id="3.40.50.2000">
    <property type="entry name" value="Glycogen Phosphorylase B"/>
    <property type="match status" value="2"/>
</dbReference>
<comment type="caution">
    <text evidence="3">The sequence shown here is derived from an EMBL/GenBank/DDBJ whole genome shotgun (WGS) entry which is preliminary data.</text>
</comment>
<dbReference type="InterPro" id="IPR028098">
    <property type="entry name" value="Glyco_trans_4-like_N"/>
</dbReference>
<keyword evidence="4" id="KW-1185">Reference proteome</keyword>
<feature type="domain" description="Glycosyl transferase family 1" evidence="1">
    <location>
        <begin position="216"/>
        <end position="361"/>
    </location>
</feature>
<feature type="domain" description="Glycosyltransferase subfamily 4-like N-terminal" evidence="2">
    <location>
        <begin position="12"/>
        <end position="185"/>
    </location>
</feature>
<protein>
    <submittedName>
        <fullName evidence="3">Glycosyltransferase family 4 protein</fullName>
    </submittedName>
</protein>
<dbReference type="CDD" id="cd03801">
    <property type="entry name" value="GT4_PimA-like"/>
    <property type="match status" value="1"/>
</dbReference>
<dbReference type="EMBL" id="JAHWXQ010000004">
    <property type="protein sequence ID" value="MBW3366191.1"/>
    <property type="molecule type" value="Genomic_DNA"/>
</dbReference>
<gene>
    <name evidence="3" type="ORF">KYK27_14100</name>
</gene>
<dbReference type="PANTHER" id="PTHR12526">
    <property type="entry name" value="GLYCOSYLTRANSFERASE"/>
    <property type="match status" value="1"/>
</dbReference>
<evidence type="ECO:0000313" key="3">
    <source>
        <dbReference type="EMBL" id="MBW3366191.1"/>
    </source>
</evidence>
<accession>A0ABS6XE84</accession>
<dbReference type="Pfam" id="PF00534">
    <property type="entry name" value="Glycos_transf_1"/>
    <property type="match status" value="1"/>
</dbReference>
<dbReference type="InterPro" id="IPR001296">
    <property type="entry name" value="Glyco_trans_1"/>
</dbReference>
<dbReference type="Pfam" id="PF13439">
    <property type="entry name" value="Glyco_transf_4"/>
    <property type="match status" value="1"/>
</dbReference>
<reference evidence="3 4" key="1">
    <citation type="submission" date="2021-07" db="EMBL/GenBank/DDBJ databases">
        <authorList>
            <person name="Kim M.K."/>
        </authorList>
    </citation>
    <scope>NUCLEOTIDE SEQUENCE [LARGE SCALE GENOMIC DNA]</scope>
    <source>
        <strain evidence="3 4">HLY7-15</strain>
    </source>
</reference>
<evidence type="ECO:0000313" key="4">
    <source>
        <dbReference type="Proteomes" id="UP000774935"/>
    </source>
</evidence>
<dbReference type="SUPFAM" id="SSF53756">
    <property type="entry name" value="UDP-Glycosyltransferase/glycogen phosphorylase"/>
    <property type="match status" value="1"/>
</dbReference>
<sequence>MMIVLPMVAHEGITIQVLNQIKALEKNSYKVFLVVLSQFDQKIFDSFHLKLALDRILFAGQADSYLSVRSLLTSLSVTYRIRRFVQQNKINIVIAHAAYAHFLMRLVKSTLRSEVRKLRLYQYFHITQYKQFPVNTFKRYIINKVNKLLAKRYDNAHLFVSEAVKRDVEINLIKHSYQQVIYNALPLHVLEQGSTLRASSQDFVSLLKRRKAVYNILLPGRLENYKGQIFFINAFAAFVKKEGLLPKHIRLFILGEGSQKVQIKQLIKEFKLDDYIYVKEPIENSLFLKVLPYFNLVTLPSEFEGLPLVILEALQAKRVVLCSDIGGTNEVVRDGETGFLFKALDFSECVRKLSFIYKNRDAKLINEVAIEEELQSKFSFNKHIHKLLSVLEDDR</sequence>